<organism evidence="1 2">
    <name type="scientific">Bacillus phage BMBtpLA3</name>
    <dbReference type="NCBI Taxonomy" id="1868824"/>
    <lineage>
        <taxon>Viruses</taxon>
        <taxon>Duplodnaviria</taxon>
        <taxon>Heunggongvirae</taxon>
        <taxon>Uroviricota</taxon>
        <taxon>Caudoviricetes</taxon>
        <taxon>Lwoffvirus</taxon>
        <taxon>Lwoffvirus TP21</taxon>
    </lineage>
</organism>
<dbReference type="EMBL" id="KX190834">
    <property type="protein sequence ID" value="ANT40084.1"/>
    <property type="molecule type" value="Genomic_DNA"/>
</dbReference>
<dbReference type="Proteomes" id="UP000226338">
    <property type="component" value="Segment"/>
</dbReference>
<accession>A0A1B1P7J2</accession>
<sequence length="110" mass="12292">MRIAGLLAKHGKPTEIQRKGERDKKNPYDKGEFKKINEVVAIVDELVTGSPAGFKQDRIVNSTDAIMYCSVIDVRAGDKVIQDGKEYRVTKASNPYNSNDHIEVALDVWS</sequence>
<protein>
    <submittedName>
        <fullName evidence="1">Uncharacterized protein</fullName>
    </submittedName>
</protein>
<evidence type="ECO:0000313" key="2">
    <source>
        <dbReference type="Proteomes" id="UP000226338"/>
    </source>
</evidence>
<reference evidence="1 2" key="1">
    <citation type="submission" date="2016-05" db="EMBL/GenBank/DDBJ databases">
        <title>Undiscovered low abundance phages are ubiquitous in bacterial genomes.</title>
        <authorList>
            <person name="Dong Z."/>
            <person name="Liu H."/>
            <person name="Zheng J."/>
            <person name="Peng D."/>
        </authorList>
    </citation>
    <scope>NUCLEOTIDE SEQUENCE [LARGE SCALE GENOMIC DNA]</scope>
</reference>
<gene>
    <name evidence="1" type="ORF">BMBtpLA3_49</name>
</gene>
<name>A0A1B1P7J2_9CAUD</name>
<proteinExistence type="predicted"/>
<evidence type="ECO:0000313" key="1">
    <source>
        <dbReference type="EMBL" id="ANT40084.1"/>
    </source>
</evidence>